<dbReference type="Proteomes" id="UP000774326">
    <property type="component" value="Unassembled WGS sequence"/>
</dbReference>
<comment type="caution">
    <text evidence="1">The sequence shown here is derived from an EMBL/GenBank/DDBJ whole genome shotgun (WGS) entry which is preliminary data.</text>
</comment>
<sequence length="71" mass="8011">MRNPQVWTSSGDGWVIVSVADQIRINDIVWIGEVVNVWNTVLNDFVGGVDVWLEESLDERSRWDLLGIAIG</sequence>
<name>A0A9P8Q581_WICPI</name>
<dbReference type="EMBL" id="JAEUBG010003179">
    <property type="protein sequence ID" value="KAH3683322.1"/>
    <property type="molecule type" value="Genomic_DNA"/>
</dbReference>
<evidence type="ECO:0000313" key="2">
    <source>
        <dbReference type="Proteomes" id="UP000774326"/>
    </source>
</evidence>
<dbReference type="AlphaFoldDB" id="A0A9P8Q581"/>
<keyword evidence="2" id="KW-1185">Reference proteome</keyword>
<reference evidence="1" key="1">
    <citation type="journal article" date="2021" name="Open Biol.">
        <title>Shared evolutionary footprints suggest mitochondrial oxidative damage underlies multiple complex I losses in fungi.</title>
        <authorList>
            <person name="Schikora-Tamarit M.A."/>
            <person name="Marcet-Houben M."/>
            <person name="Nosek J."/>
            <person name="Gabaldon T."/>
        </authorList>
    </citation>
    <scope>NUCLEOTIDE SEQUENCE</scope>
    <source>
        <strain evidence="1">CBS2887</strain>
    </source>
</reference>
<organism evidence="1 2">
    <name type="scientific">Wickerhamomyces pijperi</name>
    <name type="common">Yeast</name>
    <name type="synonym">Pichia pijperi</name>
    <dbReference type="NCBI Taxonomy" id="599730"/>
    <lineage>
        <taxon>Eukaryota</taxon>
        <taxon>Fungi</taxon>
        <taxon>Dikarya</taxon>
        <taxon>Ascomycota</taxon>
        <taxon>Saccharomycotina</taxon>
        <taxon>Saccharomycetes</taxon>
        <taxon>Phaffomycetales</taxon>
        <taxon>Wickerhamomycetaceae</taxon>
        <taxon>Wickerhamomyces</taxon>
    </lineage>
</organism>
<reference evidence="1" key="2">
    <citation type="submission" date="2021-01" db="EMBL/GenBank/DDBJ databases">
        <authorList>
            <person name="Schikora-Tamarit M.A."/>
        </authorList>
    </citation>
    <scope>NUCLEOTIDE SEQUENCE</scope>
    <source>
        <strain evidence="1">CBS2887</strain>
    </source>
</reference>
<gene>
    <name evidence="1" type="ORF">WICPIJ_005703</name>
</gene>
<accession>A0A9P8Q581</accession>
<proteinExistence type="predicted"/>
<protein>
    <submittedName>
        <fullName evidence="1">Uncharacterized protein</fullName>
    </submittedName>
</protein>
<evidence type="ECO:0000313" key="1">
    <source>
        <dbReference type="EMBL" id="KAH3683322.1"/>
    </source>
</evidence>